<dbReference type="PANTHER" id="PTHR38439">
    <property type="entry name" value="AURACYANIN-B"/>
    <property type="match status" value="1"/>
</dbReference>
<gene>
    <name evidence="7" type="ORF">C7389_10563</name>
</gene>
<protein>
    <submittedName>
        <fullName evidence="7">Putative cupredoxin-like copper-binding protein</fullName>
    </submittedName>
</protein>
<dbReference type="Proteomes" id="UP000295129">
    <property type="component" value="Unassembled WGS sequence"/>
</dbReference>
<evidence type="ECO:0000256" key="2">
    <source>
        <dbReference type="ARBA" id="ARBA00022723"/>
    </source>
</evidence>
<dbReference type="InterPro" id="IPR028871">
    <property type="entry name" value="BlueCu_1_BS"/>
</dbReference>
<dbReference type="GO" id="GO:0005507">
    <property type="term" value="F:copper ion binding"/>
    <property type="evidence" value="ECO:0007669"/>
    <property type="project" value="InterPro"/>
</dbReference>
<dbReference type="SUPFAM" id="SSF49503">
    <property type="entry name" value="Cupredoxins"/>
    <property type="match status" value="1"/>
</dbReference>
<keyword evidence="4" id="KW-0186">Copper</keyword>
<dbReference type="InterPro" id="IPR033138">
    <property type="entry name" value="Cu_oxidase_CS"/>
</dbReference>
<evidence type="ECO:0000256" key="1">
    <source>
        <dbReference type="ARBA" id="ARBA00022448"/>
    </source>
</evidence>
<keyword evidence="3" id="KW-0249">Electron transport</keyword>
<evidence type="ECO:0000313" key="8">
    <source>
        <dbReference type="Proteomes" id="UP000295129"/>
    </source>
</evidence>
<dbReference type="PROSITE" id="PS00079">
    <property type="entry name" value="MULTICOPPER_OXIDASE1"/>
    <property type="match status" value="1"/>
</dbReference>
<feature type="chain" id="PRO_5020489696" evidence="5">
    <location>
        <begin position="26"/>
        <end position="167"/>
    </location>
</feature>
<dbReference type="OrthoDB" id="9816061at2"/>
<keyword evidence="5" id="KW-0732">Signal</keyword>
<dbReference type="CDD" id="cd04211">
    <property type="entry name" value="Cupredoxin_like_2"/>
    <property type="match status" value="1"/>
</dbReference>
<dbReference type="Gene3D" id="2.60.40.420">
    <property type="entry name" value="Cupredoxins - blue copper proteins"/>
    <property type="match status" value="1"/>
</dbReference>
<evidence type="ECO:0000256" key="4">
    <source>
        <dbReference type="ARBA" id="ARBA00023008"/>
    </source>
</evidence>
<sequence>MKPLFSHPALLLALAAALAPAAALAHGDEDHAGHGGAATAAQQAWGIAGDAVAVSREIAIGLHDSMRFSPERLEVREGETVRLKLTNEGKVMHELVLGTEPSLREHAAAMRQNPAMAHADAHAVHLAPGDQGELVWTFNRPGLYTYACLLPGHFEAGMSGTVEVVPR</sequence>
<dbReference type="AlphaFoldDB" id="A0A4R6E673"/>
<accession>A0A4R6E673</accession>
<dbReference type="InterPro" id="IPR050845">
    <property type="entry name" value="Cu-binding_ET"/>
</dbReference>
<dbReference type="EMBL" id="SNVV01000005">
    <property type="protein sequence ID" value="TDN53390.1"/>
    <property type="molecule type" value="Genomic_DNA"/>
</dbReference>
<dbReference type="GO" id="GO:0009055">
    <property type="term" value="F:electron transfer activity"/>
    <property type="evidence" value="ECO:0007669"/>
    <property type="project" value="InterPro"/>
</dbReference>
<dbReference type="InterPro" id="IPR000923">
    <property type="entry name" value="BlueCu_1"/>
</dbReference>
<dbReference type="InterPro" id="IPR008972">
    <property type="entry name" value="Cupredoxin"/>
</dbReference>
<dbReference type="PANTHER" id="PTHR38439:SF3">
    <property type="entry name" value="COPPER-RESISTANT CUPROPROTEIN COPI"/>
    <property type="match status" value="1"/>
</dbReference>
<keyword evidence="8" id="KW-1185">Reference proteome</keyword>
<evidence type="ECO:0000256" key="3">
    <source>
        <dbReference type="ARBA" id="ARBA00022982"/>
    </source>
</evidence>
<evidence type="ECO:0000259" key="6">
    <source>
        <dbReference type="Pfam" id="PF00127"/>
    </source>
</evidence>
<name>A0A4R6E673_9RHOO</name>
<keyword evidence="1" id="KW-0813">Transport</keyword>
<evidence type="ECO:0000256" key="5">
    <source>
        <dbReference type="SAM" id="SignalP"/>
    </source>
</evidence>
<dbReference type="Pfam" id="PF00127">
    <property type="entry name" value="Copper-bind"/>
    <property type="match status" value="1"/>
</dbReference>
<organism evidence="7 8">
    <name type="scientific">Azoarcus indigens</name>
    <dbReference type="NCBI Taxonomy" id="29545"/>
    <lineage>
        <taxon>Bacteria</taxon>
        <taxon>Pseudomonadati</taxon>
        <taxon>Pseudomonadota</taxon>
        <taxon>Betaproteobacteria</taxon>
        <taxon>Rhodocyclales</taxon>
        <taxon>Zoogloeaceae</taxon>
        <taxon>Azoarcus</taxon>
    </lineage>
</organism>
<keyword evidence="2" id="KW-0479">Metal-binding</keyword>
<proteinExistence type="predicted"/>
<reference evidence="7 8" key="1">
    <citation type="submission" date="2019-03" db="EMBL/GenBank/DDBJ databases">
        <title>Genomic Encyclopedia of Type Strains, Phase IV (KMG-IV): sequencing the most valuable type-strain genomes for metagenomic binning, comparative biology and taxonomic classification.</title>
        <authorList>
            <person name="Goeker M."/>
        </authorList>
    </citation>
    <scope>NUCLEOTIDE SEQUENCE [LARGE SCALE GENOMIC DNA]</scope>
    <source>
        <strain evidence="7 8">DSM 12121</strain>
    </source>
</reference>
<evidence type="ECO:0000313" key="7">
    <source>
        <dbReference type="EMBL" id="TDN53390.1"/>
    </source>
</evidence>
<dbReference type="PROSITE" id="PS00196">
    <property type="entry name" value="COPPER_BLUE"/>
    <property type="match status" value="1"/>
</dbReference>
<feature type="signal peptide" evidence="5">
    <location>
        <begin position="1"/>
        <end position="25"/>
    </location>
</feature>
<dbReference type="RefSeq" id="WP_133589959.1">
    <property type="nucleotide sequence ID" value="NZ_SNVV01000005.1"/>
</dbReference>
<feature type="domain" description="Blue (type 1) copper" evidence="6">
    <location>
        <begin position="64"/>
        <end position="164"/>
    </location>
</feature>
<comment type="caution">
    <text evidence="7">The sequence shown here is derived from an EMBL/GenBank/DDBJ whole genome shotgun (WGS) entry which is preliminary data.</text>
</comment>